<feature type="domain" description="Acyl-CoA dehydrogenase C-terminal" evidence="17">
    <location>
        <begin position="258"/>
        <end position="393"/>
    </location>
</feature>
<gene>
    <name evidence="18" type="ORF">MicloDRAFT_00046750</name>
</gene>
<dbReference type="STRING" id="864069.MicloDRAFT_00046750"/>
<dbReference type="Pfam" id="PF02771">
    <property type="entry name" value="Acyl-CoA_dh_N"/>
    <property type="match status" value="1"/>
</dbReference>
<dbReference type="Pfam" id="PF02770">
    <property type="entry name" value="Acyl-CoA_dh_M"/>
    <property type="match status" value="1"/>
</dbReference>
<dbReference type="InterPro" id="IPR036250">
    <property type="entry name" value="AcylCo_DH-like_C"/>
</dbReference>
<keyword evidence="4" id="KW-0547">Nucleotide-binding</keyword>
<dbReference type="GO" id="GO:0008470">
    <property type="term" value="F:3-methylbutanoyl-CoA dehydrogenase activity"/>
    <property type="evidence" value="ECO:0007669"/>
    <property type="project" value="TreeGrafter"/>
</dbReference>
<dbReference type="PATRIC" id="fig|864069.3.peg.5039"/>
<sequence length="437" mass="47386">MSAATSLFPPDPHVEPSDAPHRLESTPISYEALAQRFRPIFAKIAEGAVAREQSRTLAVDAVAWLRDAGFGALRVPQAYGGLGASLPQTFRLLVELGEADSNLPQIFRAHFAFVEERLNGKNEADRRRWFSLIVDGALFGAAMAEKTEGTETTVTLTKNGDHWLLDGYKFYSTGTIYASWIVAVALEGTDYVSLVLPTTAQGVTIEDDWDGFGQRLTGSGTTRFDKVAIREDQILRRVSVEQPPKASYIIAYYQLFHLAALAGIARAVLNDAIAFTRAKTRTFAVPGKSSPRHDPLVQSVIGRLASLSFTAATLVDGVAAAIESSYQAAANGQDATELYTAANIKAYQAQQIVIEQVLEATTLLFEIGGASATSETRRLDRYWRNARVLASHNPAIQRERAIGDYWLNGTPPVGVLQAVIQSEAQAKIAAESSSQAP</sequence>
<evidence type="ECO:0000256" key="4">
    <source>
        <dbReference type="ARBA" id="ARBA00022741"/>
    </source>
</evidence>
<dbReference type="SUPFAM" id="SSF47203">
    <property type="entry name" value="Acyl-CoA dehydrogenase C-terminal domain-like"/>
    <property type="match status" value="1"/>
</dbReference>
<dbReference type="eggNOG" id="COG1960">
    <property type="taxonomic scope" value="Bacteria"/>
</dbReference>
<dbReference type="PANTHER" id="PTHR43884">
    <property type="entry name" value="ACYL-COA DEHYDROGENASE"/>
    <property type="match status" value="1"/>
</dbReference>
<keyword evidence="5" id="KW-0560">Oxidoreductase</keyword>
<dbReference type="GO" id="GO:0004497">
    <property type="term" value="F:monooxygenase activity"/>
    <property type="evidence" value="ECO:0007669"/>
    <property type="project" value="UniProtKB-KW"/>
</dbReference>
<dbReference type="Gene3D" id="1.20.140.10">
    <property type="entry name" value="Butyryl-CoA Dehydrogenase, subunit A, domain 3"/>
    <property type="match status" value="1"/>
</dbReference>
<dbReference type="GO" id="GO:0006552">
    <property type="term" value="P:L-leucine catabolic process"/>
    <property type="evidence" value="ECO:0007669"/>
    <property type="project" value="TreeGrafter"/>
</dbReference>
<dbReference type="Proteomes" id="UP000003947">
    <property type="component" value="Unassembled WGS sequence"/>
</dbReference>
<comment type="subcellular location">
    <subcellularLocation>
        <location evidence="1">Cytoplasm</location>
    </subcellularLocation>
</comment>
<evidence type="ECO:0000256" key="12">
    <source>
        <dbReference type="ARBA" id="ARBA00048445"/>
    </source>
</evidence>
<dbReference type="InterPro" id="IPR009100">
    <property type="entry name" value="AcylCoA_DH/oxidase_NM_dom_sf"/>
</dbReference>
<dbReference type="AlphaFoldDB" id="I4YVV5"/>
<comment type="pathway">
    <text evidence="7">Sulfur metabolism; dibenzothiophene degradation.</text>
</comment>
<dbReference type="Pfam" id="PF08028">
    <property type="entry name" value="Acyl-CoA_dh_2"/>
    <property type="match status" value="1"/>
</dbReference>
<protein>
    <recommendedName>
        <fullName evidence="10">Dibenzothiophene monooxygenase</fullName>
        <ecNumber evidence="9">1.14.14.21</ecNumber>
    </recommendedName>
</protein>
<keyword evidence="3" id="KW-0288">FMN</keyword>
<dbReference type="InterPro" id="IPR013786">
    <property type="entry name" value="AcylCoA_DH/ox_N"/>
</dbReference>
<evidence type="ECO:0000256" key="10">
    <source>
        <dbReference type="ARBA" id="ARBA00034345"/>
    </source>
</evidence>
<feature type="region of interest" description="Disordered" evidence="14">
    <location>
        <begin position="1"/>
        <end position="22"/>
    </location>
</feature>
<keyword evidence="19" id="KW-1185">Reference proteome</keyword>
<feature type="compositionally biased region" description="Basic and acidic residues" evidence="14">
    <location>
        <begin position="12"/>
        <end position="22"/>
    </location>
</feature>
<dbReference type="CDD" id="cd01163">
    <property type="entry name" value="DszC"/>
    <property type="match status" value="1"/>
</dbReference>
<comment type="catalytic activity">
    <reaction evidence="12">
        <text>dibenzothiophene 5-oxide + FMNH2 + O2 = dibenzothiophene 5,5-dioxide + FMN + H2O + H(+)</text>
        <dbReference type="Rhea" id="RHEA:49080"/>
        <dbReference type="ChEBI" id="CHEBI:15377"/>
        <dbReference type="ChEBI" id="CHEBI:15378"/>
        <dbReference type="ChEBI" id="CHEBI:15379"/>
        <dbReference type="ChEBI" id="CHEBI:23683"/>
        <dbReference type="ChEBI" id="CHEBI:57618"/>
        <dbReference type="ChEBI" id="CHEBI:58210"/>
        <dbReference type="ChEBI" id="CHEBI:90356"/>
    </reaction>
</comment>
<dbReference type="GO" id="GO:0005737">
    <property type="term" value="C:cytoplasm"/>
    <property type="evidence" value="ECO:0007669"/>
    <property type="project" value="UniProtKB-SubCell"/>
</dbReference>
<evidence type="ECO:0000256" key="3">
    <source>
        <dbReference type="ARBA" id="ARBA00022643"/>
    </source>
</evidence>
<dbReference type="GO" id="GO:0050660">
    <property type="term" value="F:flavin adenine dinucleotide binding"/>
    <property type="evidence" value="ECO:0007669"/>
    <property type="project" value="InterPro"/>
</dbReference>
<dbReference type="EC" id="1.14.14.21" evidence="9"/>
<evidence type="ECO:0000256" key="11">
    <source>
        <dbReference type="ARBA" id="ARBA00047859"/>
    </source>
</evidence>
<name>I4YVV5_9HYPH</name>
<evidence type="ECO:0000259" key="16">
    <source>
        <dbReference type="Pfam" id="PF02771"/>
    </source>
</evidence>
<evidence type="ECO:0000313" key="18">
    <source>
        <dbReference type="EMBL" id="EIM28097.1"/>
    </source>
</evidence>
<evidence type="ECO:0000256" key="7">
    <source>
        <dbReference type="ARBA" id="ARBA00034307"/>
    </source>
</evidence>
<dbReference type="InterPro" id="IPR046373">
    <property type="entry name" value="Acyl-CoA_Oxase/DH_mid-dom_sf"/>
</dbReference>
<keyword evidence="2" id="KW-0285">Flavoprotein</keyword>
<feature type="domain" description="Acyl-CoA oxidase/dehydrogenase middle" evidence="15">
    <location>
        <begin position="142"/>
        <end position="227"/>
    </location>
</feature>
<evidence type="ECO:0000256" key="9">
    <source>
        <dbReference type="ARBA" id="ARBA00034328"/>
    </source>
</evidence>
<dbReference type="PANTHER" id="PTHR43884:SF12">
    <property type="entry name" value="ISOVALERYL-COA DEHYDROGENASE, MITOCHONDRIAL-RELATED"/>
    <property type="match status" value="1"/>
</dbReference>
<dbReference type="PIRSF" id="PIRSF016578">
    <property type="entry name" value="HsaA"/>
    <property type="match status" value="1"/>
</dbReference>
<comment type="similarity">
    <text evidence="8">Belongs to the DszC flavin monooxygenase family.</text>
</comment>
<dbReference type="InterPro" id="IPR037069">
    <property type="entry name" value="AcylCoA_DH/ox_N_sf"/>
</dbReference>
<dbReference type="RefSeq" id="WP_009764147.1">
    <property type="nucleotide sequence ID" value="NZ_CP141048.1"/>
</dbReference>
<dbReference type="InterPro" id="IPR006091">
    <property type="entry name" value="Acyl-CoA_Oxase/DH_mid-dom"/>
</dbReference>
<comment type="catalytic activity">
    <reaction evidence="11">
        <text>dibenzothiophene + FMNH2 + O2 = dibenzothiophene 5-oxide + FMN + H2O + H(+)</text>
        <dbReference type="Rhea" id="RHEA:49076"/>
        <dbReference type="ChEBI" id="CHEBI:15377"/>
        <dbReference type="ChEBI" id="CHEBI:15378"/>
        <dbReference type="ChEBI" id="CHEBI:15379"/>
        <dbReference type="ChEBI" id="CHEBI:23681"/>
        <dbReference type="ChEBI" id="CHEBI:23683"/>
        <dbReference type="ChEBI" id="CHEBI:57618"/>
        <dbReference type="ChEBI" id="CHEBI:58210"/>
    </reaction>
</comment>
<evidence type="ECO:0000256" key="5">
    <source>
        <dbReference type="ARBA" id="ARBA00023002"/>
    </source>
</evidence>
<feature type="domain" description="Acyl-CoA dehydrogenase/oxidase N-terminal" evidence="16">
    <location>
        <begin position="43"/>
        <end position="136"/>
    </location>
</feature>
<dbReference type="SUPFAM" id="SSF56645">
    <property type="entry name" value="Acyl-CoA dehydrogenase NM domain-like"/>
    <property type="match status" value="1"/>
</dbReference>
<organism evidence="18 19">
    <name type="scientific">Microvirga lotononidis</name>
    <dbReference type="NCBI Taxonomy" id="864069"/>
    <lineage>
        <taxon>Bacteria</taxon>
        <taxon>Pseudomonadati</taxon>
        <taxon>Pseudomonadota</taxon>
        <taxon>Alphaproteobacteria</taxon>
        <taxon>Hyphomicrobiales</taxon>
        <taxon>Methylobacteriaceae</taxon>
        <taxon>Microvirga</taxon>
    </lineage>
</organism>
<proteinExistence type="inferred from homology"/>
<dbReference type="OrthoDB" id="6184213at2"/>
<accession>I4YVV5</accession>
<comment type="catalytic activity">
    <reaction evidence="13">
        <text>dibenzothiophene + 2 FMNH2 + 2 O2 = dibenzothiophene 5,5-dioxide + 2 FMN + 2 H2O + 2 H(+)</text>
        <dbReference type="Rhea" id="RHEA:49072"/>
        <dbReference type="ChEBI" id="CHEBI:15377"/>
        <dbReference type="ChEBI" id="CHEBI:15378"/>
        <dbReference type="ChEBI" id="CHEBI:15379"/>
        <dbReference type="ChEBI" id="CHEBI:23681"/>
        <dbReference type="ChEBI" id="CHEBI:57618"/>
        <dbReference type="ChEBI" id="CHEBI:58210"/>
        <dbReference type="ChEBI" id="CHEBI:90356"/>
        <dbReference type="EC" id="1.14.14.21"/>
    </reaction>
</comment>
<evidence type="ECO:0000256" key="1">
    <source>
        <dbReference type="ARBA" id="ARBA00004496"/>
    </source>
</evidence>
<evidence type="ECO:0000259" key="15">
    <source>
        <dbReference type="Pfam" id="PF02770"/>
    </source>
</evidence>
<evidence type="ECO:0000256" key="13">
    <source>
        <dbReference type="ARBA" id="ARBA00049456"/>
    </source>
</evidence>
<evidence type="ECO:0000313" key="19">
    <source>
        <dbReference type="Proteomes" id="UP000003947"/>
    </source>
</evidence>
<evidence type="ECO:0000256" key="2">
    <source>
        <dbReference type="ARBA" id="ARBA00022630"/>
    </source>
</evidence>
<evidence type="ECO:0000259" key="17">
    <source>
        <dbReference type="Pfam" id="PF08028"/>
    </source>
</evidence>
<keyword evidence="6" id="KW-0503">Monooxygenase</keyword>
<dbReference type="InterPro" id="IPR013107">
    <property type="entry name" value="Acyl-CoA_DH_C"/>
</dbReference>
<reference evidence="18 19" key="1">
    <citation type="submission" date="2012-02" db="EMBL/GenBank/DDBJ databases">
        <title>Improved High-Quality Draft sequence of Microvirga sp. WSM3557.</title>
        <authorList>
            <consortium name="US DOE Joint Genome Institute"/>
            <person name="Lucas S."/>
            <person name="Han J."/>
            <person name="Lapidus A."/>
            <person name="Cheng J.-F."/>
            <person name="Goodwin L."/>
            <person name="Pitluck S."/>
            <person name="Peters L."/>
            <person name="Zhang X."/>
            <person name="Detter J.C."/>
            <person name="Han C."/>
            <person name="Tapia R."/>
            <person name="Land M."/>
            <person name="Hauser L."/>
            <person name="Kyrpides N."/>
            <person name="Ivanova N."/>
            <person name="Pagani I."/>
            <person name="Brau L."/>
            <person name="Yates R."/>
            <person name="O'Hara G."/>
            <person name="Rui T."/>
            <person name="Howieson J."/>
            <person name="Reeve W."/>
            <person name="Woyke T."/>
        </authorList>
    </citation>
    <scope>NUCLEOTIDE SEQUENCE [LARGE SCALE GENOMIC DNA]</scope>
    <source>
        <strain evidence="18 19">WSM3557</strain>
    </source>
</reference>
<dbReference type="HOGENOM" id="CLU_018204_10_0_5"/>
<dbReference type="Gene3D" id="2.40.110.10">
    <property type="entry name" value="Butyryl-CoA Dehydrogenase, subunit A, domain 2"/>
    <property type="match status" value="1"/>
</dbReference>
<evidence type="ECO:0000256" key="6">
    <source>
        <dbReference type="ARBA" id="ARBA00023033"/>
    </source>
</evidence>
<evidence type="ECO:0000256" key="14">
    <source>
        <dbReference type="SAM" id="MobiDB-lite"/>
    </source>
</evidence>
<dbReference type="Gene3D" id="1.10.540.10">
    <property type="entry name" value="Acyl-CoA dehydrogenase/oxidase, N-terminal domain"/>
    <property type="match status" value="1"/>
</dbReference>
<dbReference type="EMBL" id="JH660645">
    <property type="protein sequence ID" value="EIM28097.1"/>
    <property type="molecule type" value="Genomic_DNA"/>
</dbReference>
<evidence type="ECO:0000256" key="8">
    <source>
        <dbReference type="ARBA" id="ARBA00034317"/>
    </source>
</evidence>